<evidence type="ECO:0000313" key="2">
    <source>
        <dbReference type="Proteomes" id="UP000189670"/>
    </source>
</evidence>
<dbReference type="EMBL" id="ATBP01003055">
    <property type="protein sequence ID" value="ETR65229.1"/>
    <property type="molecule type" value="Genomic_DNA"/>
</dbReference>
<dbReference type="PROSITE" id="PS00448">
    <property type="entry name" value="CLOS_CELLULOSOME_RPT"/>
    <property type="match status" value="1"/>
</dbReference>
<dbReference type="Pfam" id="PF05345">
    <property type="entry name" value="He_PIG"/>
    <property type="match status" value="1"/>
</dbReference>
<evidence type="ECO:0000313" key="1">
    <source>
        <dbReference type="EMBL" id="ETR65229.1"/>
    </source>
</evidence>
<protein>
    <recommendedName>
        <fullName evidence="3">Dockerin domain-containing protein</fullName>
    </recommendedName>
</protein>
<dbReference type="InterPro" id="IPR002105">
    <property type="entry name" value="Dockerin_1_rpt"/>
</dbReference>
<dbReference type="AlphaFoldDB" id="A0A1V1NRN1"/>
<gene>
    <name evidence="1" type="ORF">OMM_14596</name>
</gene>
<dbReference type="InterPro" id="IPR036439">
    <property type="entry name" value="Dockerin_dom_sf"/>
</dbReference>
<accession>A0A1V1NRN1</accession>
<reference evidence="2" key="1">
    <citation type="submission" date="2012-11" db="EMBL/GenBank/DDBJ databases">
        <authorList>
            <person name="Lucero-Rivera Y.E."/>
            <person name="Tovar-Ramirez D."/>
        </authorList>
    </citation>
    <scope>NUCLEOTIDE SEQUENCE [LARGE SCALE GENOMIC DNA]</scope>
    <source>
        <strain evidence="2">Araruama</strain>
    </source>
</reference>
<dbReference type="SUPFAM" id="SSF63446">
    <property type="entry name" value="Type I dockerin domain"/>
    <property type="match status" value="1"/>
</dbReference>
<comment type="caution">
    <text evidence="1">The sequence shown here is derived from an EMBL/GenBank/DDBJ whole genome shotgun (WGS) entry which is preliminary data.</text>
</comment>
<evidence type="ECO:0008006" key="3">
    <source>
        <dbReference type="Google" id="ProtNLM"/>
    </source>
</evidence>
<sequence length="151" mass="17163">MKKLSIVTDNFQNAKQFMFYHLKLDGNGGVLPYQWNLSQGTMPKCFYLDPISGIISGRSAENGQFYFSIKLTDSSMPIKTTTRSFSINVLPETERIEGDINQDNNIDLKDIIIIQKLLSDYPISPVGFVDINGNCYTDLRELIYLMEVVGY</sequence>
<dbReference type="Gene3D" id="2.60.40.10">
    <property type="entry name" value="Immunoglobulins"/>
    <property type="match status" value="1"/>
</dbReference>
<proteinExistence type="predicted"/>
<dbReference type="InterPro" id="IPR013783">
    <property type="entry name" value="Ig-like_fold"/>
</dbReference>
<dbReference type="Gene3D" id="1.10.1330.10">
    <property type="entry name" value="Dockerin domain"/>
    <property type="match status" value="1"/>
</dbReference>
<dbReference type="CDD" id="cd11304">
    <property type="entry name" value="Cadherin_repeat"/>
    <property type="match status" value="1"/>
</dbReference>
<dbReference type="GO" id="GO:0000272">
    <property type="term" value="P:polysaccharide catabolic process"/>
    <property type="evidence" value="ECO:0007669"/>
    <property type="project" value="InterPro"/>
</dbReference>
<dbReference type="Proteomes" id="UP000189670">
    <property type="component" value="Unassembled WGS sequence"/>
</dbReference>
<dbReference type="GO" id="GO:0004553">
    <property type="term" value="F:hydrolase activity, hydrolyzing O-glycosyl compounds"/>
    <property type="evidence" value="ECO:0007669"/>
    <property type="project" value="InterPro"/>
</dbReference>
<name>A0A1V1NRN1_9BACT</name>
<organism evidence="1 2">
    <name type="scientific">Candidatus Magnetoglobus multicellularis str. Araruama</name>
    <dbReference type="NCBI Taxonomy" id="890399"/>
    <lineage>
        <taxon>Bacteria</taxon>
        <taxon>Pseudomonadati</taxon>
        <taxon>Thermodesulfobacteriota</taxon>
        <taxon>Desulfobacteria</taxon>
        <taxon>Desulfobacterales</taxon>
        <taxon>Desulfobacteraceae</taxon>
        <taxon>Candidatus Magnetoglobus</taxon>
    </lineage>
</organism>